<dbReference type="AlphaFoldDB" id="A0A182WPI1"/>
<dbReference type="Proteomes" id="UP000075920">
    <property type="component" value="Unassembled WGS sequence"/>
</dbReference>
<reference evidence="2" key="1">
    <citation type="submission" date="2013-03" db="EMBL/GenBank/DDBJ databases">
        <title>The Genome Sequence of Anopheles minimus MINIMUS1.</title>
        <authorList>
            <consortium name="The Broad Institute Genomics Platform"/>
            <person name="Neafsey D.E."/>
            <person name="Walton C."/>
            <person name="Walker B."/>
            <person name="Young S.K."/>
            <person name="Zeng Q."/>
            <person name="Gargeya S."/>
            <person name="Fitzgerald M."/>
            <person name="Haas B."/>
            <person name="Abouelleil A."/>
            <person name="Allen A.W."/>
            <person name="Alvarado L."/>
            <person name="Arachchi H.M."/>
            <person name="Berlin A.M."/>
            <person name="Chapman S.B."/>
            <person name="Gainer-Dewar J."/>
            <person name="Goldberg J."/>
            <person name="Griggs A."/>
            <person name="Gujja S."/>
            <person name="Hansen M."/>
            <person name="Howarth C."/>
            <person name="Imamovic A."/>
            <person name="Ireland A."/>
            <person name="Larimer J."/>
            <person name="McCowan C."/>
            <person name="Murphy C."/>
            <person name="Pearson M."/>
            <person name="Poon T.W."/>
            <person name="Priest M."/>
            <person name="Roberts A."/>
            <person name="Saif S."/>
            <person name="Shea T."/>
            <person name="Sisk P."/>
            <person name="Sykes S."/>
            <person name="Wortman J."/>
            <person name="Nusbaum C."/>
            <person name="Birren B."/>
        </authorList>
    </citation>
    <scope>NUCLEOTIDE SEQUENCE [LARGE SCALE GENOMIC DNA]</scope>
    <source>
        <strain evidence="2">MINIMUS1</strain>
    </source>
</reference>
<sequence>MFFLSYRTSTEAITLLRCINLPCSQQYGGAEHGRDSEVGKQHFVTRIQHDRIDAGCF</sequence>
<reference evidence="1" key="2">
    <citation type="submission" date="2020-05" db="UniProtKB">
        <authorList>
            <consortium name="EnsemblMetazoa"/>
        </authorList>
    </citation>
    <scope>IDENTIFICATION</scope>
    <source>
        <strain evidence="1">MINIMUS1</strain>
    </source>
</reference>
<organism evidence="1 2">
    <name type="scientific">Anopheles minimus</name>
    <dbReference type="NCBI Taxonomy" id="112268"/>
    <lineage>
        <taxon>Eukaryota</taxon>
        <taxon>Metazoa</taxon>
        <taxon>Ecdysozoa</taxon>
        <taxon>Arthropoda</taxon>
        <taxon>Hexapoda</taxon>
        <taxon>Insecta</taxon>
        <taxon>Pterygota</taxon>
        <taxon>Neoptera</taxon>
        <taxon>Endopterygota</taxon>
        <taxon>Diptera</taxon>
        <taxon>Nematocera</taxon>
        <taxon>Culicoidea</taxon>
        <taxon>Culicidae</taxon>
        <taxon>Anophelinae</taxon>
        <taxon>Anopheles</taxon>
    </lineage>
</organism>
<dbReference type="VEuPathDB" id="VectorBase:AMIN014580"/>
<protein>
    <submittedName>
        <fullName evidence="1">Uncharacterized protein</fullName>
    </submittedName>
</protein>
<keyword evidence="2" id="KW-1185">Reference proteome</keyword>
<accession>A0A182WPI1</accession>
<name>A0A182WPI1_9DIPT</name>
<evidence type="ECO:0000313" key="2">
    <source>
        <dbReference type="Proteomes" id="UP000075920"/>
    </source>
</evidence>
<dbReference type="EnsemblMetazoa" id="AMIN014580-RA">
    <property type="protein sequence ID" value="AMIN014580-PA"/>
    <property type="gene ID" value="AMIN014580"/>
</dbReference>
<proteinExistence type="predicted"/>
<evidence type="ECO:0000313" key="1">
    <source>
        <dbReference type="EnsemblMetazoa" id="AMIN014580-PA"/>
    </source>
</evidence>